<keyword evidence="1" id="KW-0732">Signal</keyword>
<comment type="caution">
    <text evidence="2">The sequence shown here is derived from an EMBL/GenBank/DDBJ whole genome shotgun (WGS) entry which is preliminary data.</text>
</comment>
<protein>
    <submittedName>
        <fullName evidence="2">Uncharacterized protein</fullName>
    </submittedName>
</protein>
<evidence type="ECO:0000313" key="2">
    <source>
        <dbReference type="EMBL" id="KAJ3840356.1"/>
    </source>
</evidence>
<reference evidence="2" key="1">
    <citation type="submission" date="2022-08" db="EMBL/GenBank/DDBJ databases">
        <authorList>
            <consortium name="DOE Joint Genome Institute"/>
            <person name="Min B."/>
            <person name="Riley R."/>
            <person name="Sierra-Patev S."/>
            <person name="Naranjo-Ortiz M."/>
            <person name="Looney B."/>
            <person name="Konkel Z."/>
            <person name="Slot J.C."/>
            <person name="Sakamoto Y."/>
            <person name="Steenwyk J.L."/>
            <person name="Rokas A."/>
            <person name="Carro J."/>
            <person name="Camarero S."/>
            <person name="Ferreira P."/>
            <person name="Molpeceres G."/>
            <person name="Ruiz-Duenas F.J."/>
            <person name="Serrano A."/>
            <person name="Henrissat B."/>
            <person name="Drula E."/>
            <person name="Hughes K.W."/>
            <person name="Mata J.L."/>
            <person name="Ishikawa N.K."/>
            <person name="Vargas-Isla R."/>
            <person name="Ushijima S."/>
            <person name="Smith C.A."/>
            <person name="Ahrendt S."/>
            <person name="Andreopoulos W."/>
            <person name="He G."/>
            <person name="Labutti K."/>
            <person name="Lipzen A."/>
            <person name="Ng V."/>
            <person name="Sandor L."/>
            <person name="Barry K."/>
            <person name="Martinez A.T."/>
            <person name="Xiao Y."/>
            <person name="Gibbons J.G."/>
            <person name="Terashima K."/>
            <person name="Hibbett D.S."/>
            <person name="Grigoriev I.V."/>
        </authorList>
    </citation>
    <scope>NUCLEOTIDE SEQUENCE</scope>
    <source>
        <strain evidence="2">TFB9207</strain>
    </source>
</reference>
<sequence>MFRSFFSVFPILLFLLLFLQHPVHTIPLPRVPPPSTGNQPGIRRVSNTEITRIPSEQDRVNFIADMARQTVQADSLILADIGHPKVSVLREYYDKETGKLRGIHGFGADVVADTPERWTLHVSPTYRFRAMKTVHGELRVEAKFQIDPLSTRGDPTAPDPTVAQLRITPDALKKKLEEALEKLSRSNIRSLESKVTSRFQNFSIENNMDYILAILKALQIDLPEIFGNELLGAGADLARGIEAVDDLRTKMKEFGLDGTFSPSD</sequence>
<dbReference type="Proteomes" id="UP001163846">
    <property type="component" value="Unassembled WGS sequence"/>
</dbReference>
<keyword evidence="3" id="KW-1185">Reference proteome</keyword>
<dbReference type="AlphaFoldDB" id="A0AA38PCR5"/>
<gene>
    <name evidence="2" type="ORF">F5878DRAFT_72730</name>
</gene>
<proteinExistence type="predicted"/>
<feature type="chain" id="PRO_5041216039" evidence="1">
    <location>
        <begin position="26"/>
        <end position="264"/>
    </location>
</feature>
<name>A0AA38PCR5_9AGAR</name>
<feature type="signal peptide" evidence="1">
    <location>
        <begin position="1"/>
        <end position="25"/>
    </location>
</feature>
<evidence type="ECO:0000313" key="3">
    <source>
        <dbReference type="Proteomes" id="UP001163846"/>
    </source>
</evidence>
<evidence type="ECO:0000256" key="1">
    <source>
        <dbReference type="SAM" id="SignalP"/>
    </source>
</evidence>
<organism evidence="2 3">
    <name type="scientific">Lentinula raphanica</name>
    <dbReference type="NCBI Taxonomy" id="153919"/>
    <lineage>
        <taxon>Eukaryota</taxon>
        <taxon>Fungi</taxon>
        <taxon>Dikarya</taxon>
        <taxon>Basidiomycota</taxon>
        <taxon>Agaricomycotina</taxon>
        <taxon>Agaricomycetes</taxon>
        <taxon>Agaricomycetidae</taxon>
        <taxon>Agaricales</taxon>
        <taxon>Marasmiineae</taxon>
        <taxon>Omphalotaceae</taxon>
        <taxon>Lentinula</taxon>
    </lineage>
</organism>
<dbReference type="EMBL" id="MU806082">
    <property type="protein sequence ID" value="KAJ3840356.1"/>
    <property type="molecule type" value="Genomic_DNA"/>
</dbReference>
<accession>A0AA38PCR5</accession>